<evidence type="ECO:0000256" key="2">
    <source>
        <dbReference type="ARBA" id="ARBA00008974"/>
    </source>
</evidence>
<evidence type="ECO:0000313" key="7">
    <source>
        <dbReference type="EMBL" id="KAH7062601.1"/>
    </source>
</evidence>
<accession>A0ABQ8GTN2</accession>
<evidence type="ECO:0000313" key="8">
    <source>
        <dbReference type="Proteomes" id="UP000774617"/>
    </source>
</evidence>
<keyword evidence="5 6" id="KW-0472">Membrane</keyword>
<keyword evidence="3 6" id="KW-0812">Transmembrane</keyword>
<comment type="subcellular location">
    <subcellularLocation>
        <location evidence="1">Membrane</location>
        <topology evidence="1">Multi-pass membrane protein</topology>
    </subcellularLocation>
</comment>
<dbReference type="Gene3D" id="1.10.4160.10">
    <property type="entry name" value="Hydantoin permease"/>
    <property type="match status" value="1"/>
</dbReference>
<evidence type="ECO:0000256" key="4">
    <source>
        <dbReference type="ARBA" id="ARBA00022989"/>
    </source>
</evidence>
<dbReference type="InterPro" id="IPR001248">
    <property type="entry name" value="Pur-cyt_permease"/>
</dbReference>
<dbReference type="InterPro" id="IPR045225">
    <property type="entry name" value="Uracil/uridine/allantoin_perm"/>
</dbReference>
<comment type="similarity">
    <text evidence="2">Belongs to the purine-cytosine permease (2.A.39) family.</text>
</comment>
<feature type="transmembrane region" description="Helical" evidence="6">
    <location>
        <begin position="233"/>
        <end position="253"/>
    </location>
</feature>
<feature type="transmembrane region" description="Helical" evidence="6">
    <location>
        <begin position="273"/>
        <end position="298"/>
    </location>
</feature>
<dbReference type="PANTHER" id="PTHR30618">
    <property type="entry name" value="NCS1 FAMILY PURINE/PYRIMIDINE TRANSPORTER"/>
    <property type="match status" value="1"/>
</dbReference>
<reference evidence="7 8" key="1">
    <citation type="journal article" date="2021" name="Nat. Commun.">
        <title>Genetic determinants of endophytism in the Arabidopsis root mycobiome.</title>
        <authorList>
            <person name="Mesny F."/>
            <person name="Miyauchi S."/>
            <person name="Thiergart T."/>
            <person name="Pickel B."/>
            <person name="Atanasova L."/>
            <person name="Karlsson M."/>
            <person name="Huettel B."/>
            <person name="Barry K.W."/>
            <person name="Haridas S."/>
            <person name="Chen C."/>
            <person name="Bauer D."/>
            <person name="Andreopoulos W."/>
            <person name="Pangilinan J."/>
            <person name="LaButti K."/>
            <person name="Riley R."/>
            <person name="Lipzen A."/>
            <person name="Clum A."/>
            <person name="Drula E."/>
            <person name="Henrissat B."/>
            <person name="Kohler A."/>
            <person name="Grigoriev I.V."/>
            <person name="Martin F.M."/>
            <person name="Hacquard S."/>
        </authorList>
    </citation>
    <scope>NUCLEOTIDE SEQUENCE [LARGE SCALE GENOMIC DNA]</scope>
    <source>
        <strain evidence="7 8">MPI-SDFR-AT-0080</strain>
    </source>
</reference>
<feature type="transmembrane region" description="Helical" evidence="6">
    <location>
        <begin position="170"/>
        <end position="188"/>
    </location>
</feature>
<evidence type="ECO:0000256" key="3">
    <source>
        <dbReference type="ARBA" id="ARBA00022692"/>
    </source>
</evidence>
<sequence>MPTFPNLLHVLRGPRDPSTTTACLQRDTRPLPPSRRTYGPWSFVLLWVVTSSFNVGGWTTGSALIALGLNVWQAMLTVIIAHTFVGFVCLVGRAPGAKQHIVFPFAQRAVWGVRGAYWPLLNREFLSFVWTATNTWYGGQCVRALLCCIWPSFAGLDAEFAGGTMVMSEFVGYLVFLVLCLPLIWVSLEKYKKPFLVASARVVPTVFVLLIWSMTKASGGGVESAAAVGSSRVGWMIIAGITANIGGIAAHMFSQSDYTLYARKPGDQVLAQLIMVPLGTIIVSFIGIVCTSCAAQMYPDTPNLLWQPYALLDPARTREGTSSARVGVAFASIVFIFSQFGMTVASNAVVAGIDLAALAPQYFSIRRSGYFTVKLSLIMQPRQLLNSASKFLTVVGEYSVFLGPFMGVIFAEYYLVRRQNLKLTDLFEISEQSIYWFWRGVNCRCLIAWAVGTWPALRGYAKHVRYSGNVWAEWTHLWYLVA</sequence>
<comment type="caution">
    <text evidence="7">The sequence shown here is derived from an EMBL/GenBank/DDBJ whole genome shotgun (WGS) entry which is preliminary data.</text>
</comment>
<name>A0ABQ8GTN2_9PEZI</name>
<feature type="transmembrane region" description="Helical" evidence="6">
    <location>
        <begin position="391"/>
        <end position="416"/>
    </location>
</feature>
<keyword evidence="4 6" id="KW-1133">Transmembrane helix</keyword>
<evidence type="ECO:0000256" key="5">
    <source>
        <dbReference type="ARBA" id="ARBA00023136"/>
    </source>
</evidence>
<proteinExistence type="inferred from homology"/>
<evidence type="ECO:0000256" key="1">
    <source>
        <dbReference type="ARBA" id="ARBA00004141"/>
    </source>
</evidence>
<gene>
    <name evidence="7" type="ORF">B0J12DRAFT_763939</name>
</gene>
<feature type="transmembrane region" description="Helical" evidence="6">
    <location>
        <begin position="74"/>
        <end position="94"/>
    </location>
</feature>
<protein>
    <submittedName>
        <fullName evidence="7">NCS1 nucleoside transporter</fullName>
    </submittedName>
</protein>
<evidence type="ECO:0000256" key="6">
    <source>
        <dbReference type="SAM" id="Phobius"/>
    </source>
</evidence>
<dbReference type="PANTHER" id="PTHR30618:SF15">
    <property type="entry name" value="NICOTINAMIDE RIBOSIDE TRANSPORTER 1-RELATED"/>
    <property type="match status" value="1"/>
</dbReference>
<dbReference type="EMBL" id="JAGTJR010000003">
    <property type="protein sequence ID" value="KAH7062601.1"/>
    <property type="molecule type" value="Genomic_DNA"/>
</dbReference>
<feature type="transmembrane region" description="Helical" evidence="6">
    <location>
        <begin position="195"/>
        <end position="213"/>
    </location>
</feature>
<feature type="transmembrane region" description="Helical" evidence="6">
    <location>
        <begin position="41"/>
        <end position="67"/>
    </location>
</feature>
<feature type="transmembrane region" description="Helical" evidence="6">
    <location>
        <begin position="328"/>
        <end position="358"/>
    </location>
</feature>
<dbReference type="Proteomes" id="UP000774617">
    <property type="component" value="Unassembled WGS sequence"/>
</dbReference>
<keyword evidence="8" id="KW-1185">Reference proteome</keyword>
<dbReference type="Pfam" id="PF02133">
    <property type="entry name" value="Transp_cyt_pur"/>
    <property type="match status" value="1"/>
</dbReference>
<organism evidence="7 8">
    <name type="scientific">Macrophomina phaseolina</name>
    <dbReference type="NCBI Taxonomy" id="35725"/>
    <lineage>
        <taxon>Eukaryota</taxon>
        <taxon>Fungi</taxon>
        <taxon>Dikarya</taxon>
        <taxon>Ascomycota</taxon>
        <taxon>Pezizomycotina</taxon>
        <taxon>Dothideomycetes</taxon>
        <taxon>Dothideomycetes incertae sedis</taxon>
        <taxon>Botryosphaeriales</taxon>
        <taxon>Botryosphaeriaceae</taxon>
        <taxon>Macrophomina</taxon>
    </lineage>
</organism>